<feature type="region of interest" description="Disordered" evidence="4">
    <location>
        <begin position="164"/>
        <end position="183"/>
    </location>
</feature>
<comment type="similarity">
    <text evidence="1">Belongs to the heat shock protein 70 family.</text>
</comment>
<dbReference type="EMBL" id="JAKUCV010004521">
    <property type="protein sequence ID" value="KAJ4835097.1"/>
    <property type="molecule type" value="Genomic_DNA"/>
</dbReference>
<protein>
    <submittedName>
        <fullName evidence="5">Uncharacterized protein</fullName>
    </submittedName>
</protein>
<feature type="compositionally biased region" description="Basic and acidic residues" evidence="4">
    <location>
        <begin position="172"/>
        <end position="183"/>
    </location>
</feature>
<dbReference type="Pfam" id="PF00012">
    <property type="entry name" value="HSP70"/>
    <property type="match status" value="1"/>
</dbReference>
<name>A0A9Q0JBF6_9ROSI</name>
<dbReference type="GO" id="GO:0140662">
    <property type="term" value="F:ATP-dependent protein folding chaperone"/>
    <property type="evidence" value="ECO:0007669"/>
    <property type="project" value="InterPro"/>
</dbReference>
<keyword evidence="3" id="KW-0067">ATP-binding</keyword>
<reference evidence="5" key="2">
    <citation type="journal article" date="2023" name="Plants (Basel)">
        <title>Annotation of the Turnera subulata (Passifloraceae) Draft Genome Reveals the S-Locus Evolved after the Divergence of Turneroideae from Passifloroideae in a Stepwise Manner.</title>
        <authorList>
            <person name="Henning P.M."/>
            <person name="Roalson E.H."/>
            <person name="Mir W."/>
            <person name="McCubbin A.G."/>
            <person name="Shore J.S."/>
        </authorList>
    </citation>
    <scope>NUCLEOTIDE SEQUENCE</scope>
    <source>
        <strain evidence="5">F60SS</strain>
    </source>
</reference>
<dbReference type="InterPro" id="IPR043129">
    <property type="entry name" value="ATPase_NBD"/>
</dbReference>
<dbReference type="OrthoDB" id="2401965at2759"/>
<comment type="caution">
    <text evidence="5">The sequence shown here is derived from an EMBL/GenBank/DDBJ whole genome shotgun (WGS) entry which is preliminary data.</text>
</comment>
<dbReference type="GO" id="GO:0005524">
    <property type="term" value="F:ATP binding"/>
    <property type="evidence" value="ECO:0007669"/>
    <property type="project" value="UniProtKB-KW"/>
</dbReference>
<evidence type="ECO:0000256" key="1">
    <source>
        <dbReference type="ARBA" id="ARBA00007381"/>
    </source>
</evidence>
<sequence>MSQWFFKKTQAELDKQNPFHNIINAINWDDIVLVQDSDLVEIIANDQGNRITPSWVSIIDTERLIGEGAKNQVVVNPKRTIFDASCHGICSSLWTPWNRVAASPVASPTTHATRCCQVKPPPSPPCLAVAIPSAARRRLQLQATDTATELLLLQHHLPRLTTAASASPSSDCRCHRDSGDTTR</sequence>
<dbReference type="InterPro" id="IPR013126">
    <property type="entry name" value="Hsp_70_fam"/>
</dbReference>
<evidence type="ECO:0000313" key="5">
    <source>
        <dbReference type="EMBL" id="KAJ4835097.1"/>
    </source>
</evidence>
<evidence type="ECO:0000313" key="6">
    <source>
        <dbReference type="Proteomes" id="UP001141552"/>
    </source>
</evidence>
<dbReference type="AlphaFoldDB" id="A0A9Q0JBF6"/>
<accession>A0A9Q0JBF6</accession>
<dbReference type="FunFam" id="3.30.420.40:FF:000028">
    <property type="entry name" value="heat shock 70 kDa protein-like"/>
    <property type="match status" value="1"/>
</dbReference>
<keyword evidence="2" id="KW-0547">Nucleotide-binding</keyword>
<keyword evidence="6" id="KW-1185">Reference proteome</keyword>
<proteinExistence type="inferred from homology"/>
<reference evidence="5" key="1">
    <citation type="submission" date="2022-02" db="EMBL/GenBank/DDBJ databases">
        <authorList>
            <person name="Henning P.M."/>
            <person name="McCubbin A.G."/>
            <person name="Shore J.S."/>
        </authorList>
    </citation>
    <scope>NUCLEOTIDE SEQUENCE</scope>
    <source>
        <strain evidence="5">F60SS</strain>
        <tissue evidence="5">Leaves</tissue>
    </source>
</reference>
<dbReference type="Proteomes" id="UP001141552">
    <property type="component" value="Unassembled WGS sequence"/>
</dbReference>
<dbReference type="Gene3D" id="3.30.420.40">
    <property type="match status" value="1"/>
</dbReference>
<organism evidence="5 6">
    <name type="scientific">Turnera subulata</name>
    <dbReference type="NCBI Taxonomy" id="218843"/>
    <lineage>
        <taxon>Eukaryota</taxon>
        <taxon>Viridiplantae</taxon>
        <taxon>Streptophyta</taxon>
        <taxon>Embryophyta</taxon>
        <taxon>Tracheophyta</taxon>
        <taxon>Spermatophyta</taxon>
        <taxon>Magnoliopsida</taxon>
        <taxon>eudicotyledons</taxon>
        <taxon>Gunneridae</taxon>
        <taxon>Pentapetalae</taxon>
        <taxon>rosids</taxon>
        <taxon>fabids</taxon>
        <taxon>Malpighiales</taxon>
        <taxon>Passifloraceae</taxon>
        <taxon>Turnera</taxon>
    </lineage>
</organism>
<evidence type="ECO:0000256" key="4">
    <source>
        <dbReference type="SAM" id="MobiDB-lite"/>
    </source>
</evidence>
<gene>
    <name evidence="5" type="ORF">Tsubulata_026259</name>
</gene>
<evidence type="ECO:0000256" key="2">
    <source>
        <dbReference type="ARBA" id="ARBA00022741"/>
    </source>
</evidence>
<evidence type="ECO:0000256" key="3">
    <source>
        <dbReference type="ARBA" id="ARBA00022840"/>
    </source>
</evidence>
<dbReference type="SUPFAM" id="SSF53067">
    <property type="entry name" value="Actin-like ATPase domain"/>
    <property type="match status" value="1"/>
</dbReference>